<dbReference type="Gene3D" id="1.10.10.650">
    <property type="entry name" value="RuvA domain 2-like"/>
    <property type="match status" value="1"/>
</dbReference>
<dbReference type="CDD" id="cd05685">
    <property type="entry name" value="S1_Tex"/>
    <property type="match status" value="1"/>
</dbReference>
<organism evidence="2 3">
    <name type="scientific">Flavivirga amylovorans</name>
    <dbReference type="NCBI Taxonomy" id="870486"/>
    <lineage>
        <taxon>Bacteria</taxon>
        <taxon>Pseudomonadati</taxon>
        <taxon>Bacteroidota</taxon>
        <taxon>Flavobacteriia</taxon>
        <taxon>Flavobacteriales</taxon>
        <taxon>Flavobacteriaceae</taxon>
        <taxon>Flavivirga</taxon>
    </lineage>
</organism>
<dbReference type="InterPro" id="IPR050437">
    <property type="entry name" value="Ribos_protein_bS1-like"/>
</dbReference>
<evidence type="ECO:0000259" key="1">
    <source>
        <dbReference type="PROSITE" id="PS50126"/>
    </source>
</evidence>
<sequence length="708" mass="79469">MIDILKFITTQTQLPEQSVKNTIELLNEDCTIPFISRYRKERTGNLDEVQIGGIVKYKEQYEALEKRKKAILKVLEEQGVLTPELKQKIESTQDLTTLEDIYLPFKKSRKTKAETARKNGLEPLAKIIMSQNANDVESIAFKYIKGDINSVEDALEGARHIIAEWVNERADIRNNIRHQLERFAMISTKVVKTKAEDEAAQKFRDYFDWSESLNRIPSHRLLAILRAENEGFIRVKIEIDNDRALNKIESRMIRSHNECADQIELAIKDAYKRLLLPSLSNEALQIAKDKADESAINVFTKNLKQLLLGSPLGEKRVLAIDPGFRTGCKVVCLDAQGQLKYNETIYPHPPKSDSTGAMKKISSLADAYKIEAIAIGNGTASRETEALIRKIHFKNDIQVFVVSEAGASIYSASKIAREEFPDYDVTVRGSVSIGRRLQDPLAELVKIDAKSIGVGQYQHDVDQGKLQRSLDTVVEHCVNSVGVNINTASKSLLSYVSGIGPKLAENIFNFRNENGVFTSRNDIKKVPRLGGKAFEQGAAFLRIKDAENPLDDSAVHPESYAVITRMAKDLGKSIQDLIGNADLLKKIDLKQYCTESVGLLTLEDIVKELEKPGLDIREQAKVFTFNQNIKTISDLREGQLLPGIVNNITNFGCFVDVGIKESGLIHVSNLSDSFVKDVNEHVSLHQQIIVKVLEVDIPRKRIQLKLHK</sequence>
<accession>A0ABT8X5W9</accession>
<dbReference type="Pfam" id="PF22706">
    <property type="entry name" value="Tex_central_region"/>
    <property type="match status" value="1"/>
</dbReference>
<evidence type="ECO:0000313" key="3">
    <source>
        <dbReference type="Proteomes" id="UP001176891"/>
    </source>
</evidence>
<dbReference type="Pfam" id="PF17674">
    <property type="entry name" value="HHH_9"/>
    <property type="match status" value="1"/>
</dbReference>
<dbReference type="SMART" id="SM00316">
    <property type="entry name" value="S1"/>
    <property type="match status" value="1"/>
</dbReference>
<dbReference type="Gene3D" id="1.10.3500.10">
    <property type="entry name" value="Tex N-terminal region-like"/>
    <property type="match status" value="1"/>
</dbReference>
<dbReference type="InterPro" id="IPR055179">
    <property type="entry name" value="Tex-like_central_region"/>
</dbReference>
<dbReference type="InterPro" id="IPR003029">
    <property type="entry name" value="S1_domain"/>
</dbReference>
<reference evidence="2" key="1">
    <citation type="submission" date="2023-07" db="EMBL/GenBank/DDBJ databases">
        <title>Two novel species in the genus Flavivirga.</title>
        <authorList>
            <person name="Kwon K."/>
        </authorList>
    </citation>
    <scope>NUCLEOTIDE SEQUENCE</scope>
    <source>
        <strain evidence="2">KACC 14157</strain>
    </source>
</reference>
<dbReference type="Pfam" id="PF16921">
    <property type="entry name" value="Tex_YqgF"/>
    <property type="match status" value="1"/>
</dbReference>
<dbReference type="SUPFAM" id="SSF158832">
    <property type="entry name" value="Tex N-terminal region-like"/>
    <property type="match status" value="1"/>
</dbReference>
<dbReference type="PANTHER" id="PTHR10724">
    <property type="entry name" value="30S RIBOSOMAL PROTEIN S1"/>
    <property type="match status" value="1"/>
</dbReference>
<dbReference type="InterPro" id="IPR018974">
    <property type="entry name" value="Tex-like_N"/>
</dbReference>
<dbReference type="InterPro" id="IPR041692">
    <property type="entry name" value="HHH_9"/>
</dbReference>
<dbReference type="InterPro" id="IPR023319">
    <property type="entry name" value="Tex-like_HTH_dom_sf"/>
</dbReference>
<dbReference type="Gene3D" id="2.40.50.140">
    <property type="entry name" value="Nucleic acid-binding proteins"/>
    <property type="match status" value="1"/>
</dbReference>
<dbReference type="PANTHER" id="PTHR10724:SF10">
    <property type="entry name" value="S1 RNA-BINDING DOMAIN-CONTAINING PROTEIN 1"/>
    <property type="match status" value="1"/>
</dbReference>
<dbReference type="InterPro" id="IPR044146">
    <property type="entry name" value="S1_Tex"/>
</dbReference>
<dbReference type="EMBL" id="JAUOEM010000007">
    <property type="protein sequence ID" value="MDO5989388.1"/>
    <property type="molecule type" value="Genomic_DNA"/>
</dbReference>
<evidence type="ECO:0000313" key="2">
    <source>
        <dbReference type="EMBL" id="MDO5989388.1"/>
    </source>
</evidence>
<comment type="caution">
    <text evidence="2">The sequence shown here is derived from an EMBL/GenBank/DDBJ whole genome shotgun (WGS) entry which is preliminary data.</text>
</comment>
<dbReference type="InterPro" id="IPR010994">
    <property type="entry name" value="RuvA_2-like"/>
</dbReference>
<dbReference type="InterPro" id="IPR012337">
    <property type="entry name" value="RNaseH-like_sf"/>
</dbReference>
<protein>
    <submittedName>
        <fullName evidence="2">Tex family protein</fullName>
    </submittedName>
</protein>
<dbReference type="Pfam" id="PF09371">
    <property type="entry name" value="Tex_N"/>
    <property type="match status" value="1"/>
</dbReference>
<keyword evidence="3" id="KW-1185">Reference proteome</keyword>
<dbReference type="InterPro" id="IPR023323">
    <property type="entry name" value="Tex-like_dom_sf"/>
</dbReference>
<dbReference type="Pfam" id="PF12836">
    <property type="entry name" value="HHH_3"/>
    <property type="match status" value="1"/>
</dbReference>
<gene>
    <name evidence="2" type="ORF">Q4Q39_18440</name>
</gene>
<dbReference type="Pfam" id="PF00575">
    <property type="entry name" value="S1"/>
    <property type="match status" value="1"/>
</dbReference>
<dbReference type="SUPFAM" id="SSF53098">
    <property type="entry name" value="Ribonuclease H-like"/>
    <property type="match status" value="1"/>
</dbReference>
<dbReference type="Proteomes" id="UP001176891">
    <property type="component" value="Unassembled WGS sequence"/>
</dbReference>
<dbReference type="InterPro" id="IPR006641">
    <property type="entry name" value="YqgF/RNaseH-like_dom"/>
</dbReference>
<dbReference type="PROSITE" id="PS50126">
    <property type="entry name" value="S1"/>
    <property type="match status" value="1"/>
</dbReference>
<dbReference type="Gene3D" id="1.10.150.310">
    <property type="entry name" value="Tex RuvX-like domain-like"/>
    <property type="match status" value="1"/>
</dbReference>
<name>A0ABT8X5W9_9FLAO</name>
<proteinExistence type="predicted"/>
<dbReference type="RefSeq" id="WP_303284047.1">
    <property type="nucleotide sequence ID" value="NZ_BAABCZ010000003.1"/>
</dbReference>
<dbReference type="SMART" id="SM00732">
    <property type="entry name" value="YqgFc"/>
    <property type="match status" value="1"/>
</dbReference>
<dbReference type="InterPro" id="IPR032639">
    <property type="entry name" value="Tex_YqgF"/>
</dbReference>
<dbReference type="Gene3D" id="3.30.420.140">
    <property type="entry name" value="YqgF/RNase H-like domain"/>
    <property type="match status" value="1"/>
</dbReference>
<dbReference type="InterPro" id="IPR012340">
    <property type="entry name" value="NA-bd_OB-fold"/>
</dbReference>
<feature type="domain" description="S1 motif" evidence="1">
    <location>
        <begin position="638"/>
        <end position="707"/>
    </location>
</feature>
<dbReference type="SUPFAM" id="SSF47781">
    <property type="entry name" value="RuvA domain 2-like"/>
    <property type="match status" value="2"/>
</dbReference>
<dbReference type="SUPFAM" id="SSF50249">
    <property type="entry name" value="Nucleic acid-binding proteins"/>
    <property type="match status" value="1"/>
</dbReference>
<dbReference type="InterPro" id="IPR037027">
    <property type="entry name" value="YqgF/RNaseH-like_dom_sf"/>
</dbReference>